<reference evidence="9 10" key="1">
    <citation type="submission" date="2021-07" db="EMBL/GenBank/DDBJ databases">
        <title>Isolation and characterization of bacteria from a gold mining with a capacity of golden bioaccumulation.</title>
        <authorList>
            <person name="Yang X.J."/>
        </authorList>
    </citation>
    <scope>NUCLEOTIDE SEQUENCE [LARGE SCALE GENOMIC DNA]</scope>
    <source>
        <strain evidence="9 10">Au29</strain>
    </source>
</reference>
<keyword evidence="4" id="KW-0949">S-adenosyl-L-methionine</keyword>
<evidence type="ECO:0000256" key="1">
    <source>
        <dbReference type="ARBA" id="ARBA00001946"/>
    </source>
</evidence>
<keyword evidence="5" id="KW-0479">Metal-binding</keyword>
<organism evidence="9 10">
    <name type="scientific">Brevundimonas nasdae</name>
    <dbReference type="NCBI Taxonomy" id="172043"/>
    <lineage>
        <taxon>Bacteria</taxon>
        <taxon>Pseudomonadati</taxon>
        <taxon>Pseudomonadota</taxon>
        <taxon>Alphaproteobacteria</taxon>
        <taxon>Caulobacterales</taxon>
        <taxon>Caulobacteraceae</taxon>
        <taxon>Brevundimonas</taxon>
    </lineage>
</organism>
<evidence type="ECO:0000256" key="3">
    <source>
        <dbReference type="ARBA" id="ARBA00022679"/>
    </source>
</evidence>
<dbReference type="PANTHER" id="PTHR21404">
    <property type="entry name" value="HEN1"/>
    <property type="match status" value="1"/>
</dbReference>
<feature type="domain" description="Methyltransferase" evidence="8">
    <location>
        <begin position="37"/>
        <end position="131"/>
    </location>
</feature>
<dbReference type="PANTHER" id="PTHR21404:SF3">
    <property type="entry name" value="SMALL RNA 2'-O-METHYLTRANSFERASE"/>
    <property type="match status" value="1"/>
</dbReference>
<dbReference type="RefSeq" id="WP_219355177.1">
    <property type="nucleotide sequence ID" value="NZ_CP080034.1"/>
</dbReference>
<proteinExistence type="predicted"/>
<protein>
    <submittedName>
        <fullName evidence="9">Class I SAM-dependent methyltransferase</fullName>
    </submittedName>
</protein>
<accession>A0ABX8TEL9</accession>
<evidence type="ECO:0000256" key="7">
    <source>
        <dbReference type="ARBA" id="ARBA00022884"/>
    </source>
</evidence>
<evidence type="ECO:0000256" key="2">
    <source>
        <dbReference type="ARBA" id="ARBA00022603"/>
    </source>
</evidence>
<dbReference type="Pfam" id="PF13649">
    <property type="entry name" value="Methyltransf_25"/>
    <property type="match status" value="1"/>
</dbReference>
<dbReference type="GO" id="GO:0008168">
    <property type="term" value="F:methyltransferase activity"/>
    <property type="evidence" value="ECO:0007669"/>
    <property type="project" value="UniProtKB-KW"/>
</dbReference>
<evidence type="ECO:0000256" key="6">
    <source>
        <dbReference type="ARBA" id="ARBA00022842"/>
    </source>
</evidence>
<evidence type="ECO:0000313" key="10">
    <source>
        <dbReference type="Proteomes" id="UP000824334"/>
    </source>
</evidence>
<dbReference type="InterPro" id="IPR026610">
    <property type="entry name" value="Hen1"/>
</dbReference>
<keyword evidence="10" id="KW-1185">Reference proteome</keyword>
<keyword evidence="6" id="KW-0460">Magnesium</keyword>
<comment type="cofactor">
    <cofactor evidence="1">
        <name>Mg(2+)</name>
        <dbReference type="ChEBI" id="CHEBI:18420"/>
    </cofactor>
</comment>
<evidence type="ECO:0000256" key="5">
    <source>
        <dbReference type="ARBA" id="ARBA00022723"/>
    </source>
</evidence>
<name>A0ABX8TEL9_9CAUL</name>
<gene>
    <name evidence="9" type="ORF">KWG56_13660</name>
</gene>
<dbReference type="GO" id="GO:0032259">
    <property type="term" value="P:methylation"/>
    <property type="evidence" value="ECO:0007669"/>
    <property type="project" value="UniProtKB-KW"/>
</dbReference>
<dbReference type="GeneID" id="94376328"/>
<sequence>MPEFAPPAITPDRPSPLHRRRMDAVRRALARFGARRIADLGCGRGPLLIELLASGQIDYAVAVDRDPDALRSLSRRLPSSAADVDLRLACFMDRRVPPAAVDAVLLIETIEHIAPSRLSAVEYALFRHWRPRLVLLTTPNADYNPLLGAPPHRLRHWDHQFEWGRRRFAAWAQGCARRNNYRLALEDVGPVVPGVGGASQMALFTAAPAS</sequence>
<dbReference type="CDD" id="cd02440">
    <property type="entry name" value="AdoMet_MTases"/>
    <property type="match status" value="1"/>
</dbReference>
<keyword evidence="3" id="KW-0808">Transferase</keyword>
<dbReference type="InterPro" id="IPR041698">
    <property type="entry name" value="Methyltransf_25"/>
</dbReference>
<keyword evidence="2 9" id="KW-0489">Methyltransferase</keyword>
<keyword evidence="7" id="KW-0694">RNA-binding</keyword>
<evidence type="ECO:0000259" key="8">
    <source>
        <dbReference type="Pfam" id="PF13649"/>
    </source>
</evidence>
<evidence type="ECO:0000313" key="9">
    <source>
        <dbReference type="EMBL" id="QYC09621.1"/>
    </source>
</evidence>
<evidence type="ECO:0000256" key="4">
    <source>
        <dbReference type="ARBA" id="ARBA00022691"/>
    </source>
</evidence>
<dbReference type="EMBL" id="CP080034">
    <property type="protein sequence ID" value="QYC09621.1"/>
    <property type="molecule type" value="Genomic_DNA"/>
</dbReference>
<dbReference type="Proteomes" id="UP000824334">
    <property type="component" value="Chromosome"/>
</dbReference>